<keyword evidence="2" id="KW-1185">Reference proteome</keyword>
<gene>
    <name evidence="1" type="ORF">CLODIP_2_CD12719</name>
</gene>
<accession>A0A8S1DF15</accession>
<dbReference type="Proteomes" id="UP000494165">
    <property type="component" value="Unassembled WGS sequence"/>
</dbReference>
<name>A0A8S1DF15_9INSE</name>
<organism evidence="1 2">
    <name type="scientific">Cloeon dipterum</name>
    <dbReference type="NCBI Taxonomy" id="197152"/>
    <lineage>
        <taxon>Eukaryota</taxon>
        <taxon>Metazoa</taxon>
        <taxon>Ecdysozoa</taxon>
        <taxon>Arthropoda</taxon>
        <taxon>Hexapoda</taxon>
        <taxon>Insecta</taxon>
        <taxon>Pterygota</taxon>
        <taxon>Palaeoptera</taxon>
        <taxon>Ephemeroptera</taxon>
        <taxon>Pisciforma</taxon>
        <taxon>Baetidae</taxon>
        <taxon>Cloeon</taxon>
    </lineage>
</organism>
<sequence>MLLKMDGQHGSPIQLKIPLLWHPRFLILAKYNENQQRGTFIGNTLFLHLEVKQLPADAQHLYPIKIQHG</sequence>
<reference evidence="1 2" key="1">
    <citation type="submission" date="2020-04" db="EMBL/GenBank/DDBJ databases">
        <authorList>
            <person name="Alioto T."/>
            <person name="Alioto T."/>
            <person name="Gomez Garrido J."/>
        </authorList>
    </citation>
    <scope>NUCLEOTIDE SEQUENCE [LARGE SCALE GENOMIC DNA]</scope>
</reference>
<evidence type="ECO:0000313" key="1">
    <source>
        <dbReference type="EMBL" id="CAB3382188.1"/>
    </source>
</evidence>
<comment type="caution">
    <text evidence="1">The sequence shown here is derived from an EMBL/GenBank/DDBJ whole genome shotgun (WGS) entry which is preliminary data.</text>
</comment>
<dbReference type="EMBL" id="CADEPI010000259">
    <property type="protein sequence ID" value="CAB3382188.1"/>
    <property type="molecule type" value="Genomic_DNA"/>
</dbReference>
<protein>
    <submittedName>
        <fullName evidence="1">Uncharacterized protein</fullName>
    </submittedName>
</protein>
<evidence type="ECO:0000313" key="2">
    <source>
        <dbReference type="Proteomes" id="UP000494165"/>
    </source>
</evidence>
<dbReference type="AlphaFoldDB" id="A0A8S1DF15"/>
<proteinExistence type="predicted"/>